<dbReference type="Pfam" id="PF18143">
    <property type="entry name" value="HAD_SAK_2"/>
    <property type="match status" value="1"/>
</dbReference>
<dbReference type="AlphaFoldDB" id="A0AAE3CH45"/>
<evidence type="ECO:0000313" key="1">
    <source>
        <dbReference type="EMBL" id="MBT8590892.1"/>
    </source>
</evidence>
<sequence length="138" mass="15852">MNKLLFLDFDGVLHPTHFAGEDPFNRIHLLEESLGDSDLGIVISSSWRFTHSLEKIQKLLPDSISNLVIGVTGAPFIGKHPRYQEIQAYLQSHGESNWKALDDSYWEFPTPCRELIRCNPNTGISEKQMKELSQWLRN</sequence>
<proteinExistence type="predicted"/>
<dbReference type="Proteomes" id="UP000762271">
    <property type="component" value="Unassembled WGS sequence"/>
</dbReference>
<organism evidence="1 2">
    <name type="scientific">Polynucleobacter paneuropaeus</name>
    <dbReference type="NCBI Taxonomy" id="2527775"/>
    <lineage>
        <taxon>Bacteria</taxon>
        <taxon>Pseudomonadati</taxon>
        <taxon>Pseudomonadota</taxon>
        <taxon>Betaproteobacteria</taxon>
        <taxon>Burkholderiales</taxon>
        <taxon>Burkholderiaceae</taxon>
        <taxon>Polynucleobacter</taxon>
    </lineage>
</organism>
<gene>
    <name evidence="1" type="ORF">G6693_02995</name>
</gene>
<accession>A0AAE3CH45</accession>
<evidence type="ECO:0000313" key="2">
    <source>
        <dbReference type="Proteomes" id="UP000762271"/>
    </source>
</evidence>
<protein>
    <submittedName>
        <fullName evidence="1">Uncharacterized protein</fullName>
    </submittedName>
</protein>
<name>A0AAE3CH45_9BURK</name>
<reference evidence="1" key="1">
    <citation type="journal article" date="2021" name="Genome Biol. Evol.">
        <title>Continental-Scale Gene Flow Prevents Allopatric Divergence of Pelagic Freshwater Bacteria.</title>
        <authorList>
            <person name="Hoetzinger M."/>
            <person name="Pitt A."/>
            <person name="Huemer A."/>
            <person name="Hahn M.W."/>
        </authorList>
    </citation>
    <scope>NUCLEOTIDE SEQUENCE</scope>
    <source>
        <strain evidence="1">AP-YLGG-20-G6</strain>
    </source>
</reference>
<dbReference type="EMBL" id="JAANGI010000001">
    <property type="protein sequence ID" value="MBT8590892.1"/>
    <property type="molecule type" value="Genomic_DNA"/>
</dbReference>
<comment type="caution">
    <text evidence="1">The sequence shown here is derived from an EMBL/GenBank/DDBJ whole genome shotgun (WGS) entry which is preliminary data.</text>
</comment>